<keyword evidence="1" id="KW-1133">Transmembrane helix</keyword>
<gene>
    <name evidence="2" type="ORF">CLV34_3065</name>
</gene>
<dbReference type="AlphaFoldDB" id="A0A2M8W1M7"/>
<evidence type="ECO:0000313" key="2">
    <source>
        <dbReference type="EMBL" id="PJI84820.1"/>
    </source>
</evidence>
<organism evidence="2 3">
    <name type="scientific">Luteimicrobium subarcticum</name>
    <dbReference type="NCBI Taxonomy" id="620910"/>
    <lineage>
        <taxon>Bacteria</taxon>
        <taxon>Bacillati</taxon>
        <taxon>Actinomycetota</taxon>
        <taxon>Actinomycetes</taxon>
        <taxon>Micrococcales</taxon>
        <taxon>Luteimicrobium</taxon>
    </lineage>
</organism>
<feature type="transmembrane region" description="Helical" evidence="1">
    <location>
        <begin position="82"/>
        <end position="99"/>
    </location>
</feature>
<dbReference type="RefSeq" id="WP_100351168.1">
    <property type="nucleotide sequence ID" value="NZ_PGTZ01000013.1"/>
</dbReference>
<accession>A0A2M8W1M7</accession>
<keyword evidence="1" id="KW-0472">Membrane</keyword>
<evidence type="ECO:0000256" key="1">
    <source>
        <dbReference type="SAM" id="Phobius"/>
    </source>
</evidence>
<name>A0A2M8W1M7_9MICO</name>
<feature type="transmembrane region" description="Helical" evidence="1">
    <location>
        <begin position="146"/>
        <end position="165"/>
    </location>
</feature>
<reference evidence="2 3" key="1">
    <citation type="submission" date="2017-11" db="EMBL/GenBank/DDBJ databases">
        <title>Genomic Encyclopedia of Archaeal and Bacterial Type Strains, Phase II (KMG-II): From Individual Species to Whole Genera.</title>
        <authorList>
            <person name="Goeker M."/>
        </authorList>
    </citation>
    <scope>NUCLEOTIDE SEQUENCE [LARGE SCALE GENOMIC DNA]</scope>
    <source>
        <strain evidence="2 3">DSM 22413</strain>
    </source>
</reference>
<feature type="transmembrane region" description="Helical" evidence="1">
    <location>
        <begin position="120"/>
        <end position="140"/>
    </location>
</feature>
<proteinExistence type="predicted"/>
<keyword evidence="3" id="KW-1185">Reference proteome</keyword>
<sequence length="177" mass="17917">MSRAPSPFPATGPAVPAFVVRAVTVLLSVGLAVLVMPPQPAVACAIGALIGAVWPWTAAEWVVIAALAVGQLARGLPGPGDVSFHVLLLGVPLLHALAARSRLWPPLARVELRALGRPGLRLLGGQVVLQILATAALWLFGAGSATYPVAGVVAVAGLVGAGFVARRSVRGATAGRR</sequence>
<evidence type="ECO:0000313" key="3">
    <source>
        <dbReference type="Proteomes" id="UP000231586"/>
    </source>
</evidence>
<dbReference type="EMBL" id="PGTZ01000013">
    <property type="protein sequence ID" value="PJI84820.1"/>
    <property type="molecule type" value="Genomic_DNA"/>
</dbReference>
<feature type="transmembrane region" description="Helical" evidence="1">
    <location>
        <begin position="15"/>
        <end position="35"/>
    </location>
</feature>
<keyword evidence="1" id="KW-0812">Transmembrane</keyword>
<protein>
    <submittedName>
        <fullName evidence="2">Uncharacterized protein</fullName>
    </submittedName>
</protein>
<dbReference type="Proteomes" id="UP000231586">
    <property type="component" value="Unassembled WGS sequence"/>
</dbReference>
<comment type="caution">
    <text evidence="2">The sequence shown here is derived from an EMBL/GenBank/DDBJ whole genome shotgun (WGS) entry which is preliminary data.</text>
</comment>
<feature type="transmembrane region" description="Helical" evidence="1">
    <location>
        <begin position="42"/>
        <end position="70"/>
    </location>
</feature>